<name>A0A8K0SQC0_9HYPO</name>
<feature type="transmembrane region" description="Helical" evidence="2">
    <location>
        <begin position="115"/>
        <end position="135"/>
    </location>
</feature>
<dbReference type="OrthoDB" id="3540210at2759"/>
<dbReference type="Proteomes" id="UP000813444">
    <property type="component" value="Unassembled WGS sequence"/>
</dbReference>
<feature type="transmembrane region" description="Helical" evidence="2">
    <location>
        <begin position="37"/>
        <end position="61"/>
    </location>
</feature>
<comment type="caution">
    <text evidence="3">The sequence shown here is derived from an EMBL/GenBank/DDBJ whole genome shotgun (WGS) entry which is preliminary data.</text>
</comment>
<keyword evidence="2" id="KW-0812">Transmembrane</keyword>
<accession>A0A8K0SQC0</accession>
<sequence>MDDISTAYPVYLGVWTNWSQGKVLGSTLTLRRSDGSLLIAFVAFFTTIVGTQLWRIIAFFLHRYFSTYTSQDALHHQRQIILRNSTSPIRTMSVLFKMAVAWKRSIAQAHPFKRLLPLIAVAFATAVALAAASGFSSLVAQGSEVLVDGTNCGFIKGSDFVNNLTAMAELLDPHLARQTEQAADYAQRCYESKSSSNECSTFVRPALPINITSDAACPFDTDICATPDSNLILDTGYLDSTSHLGLNWPAASRFQMRYQLQCAPLVTEGYRSDWIYEDANFTRYQYGDGSIPPSDCNCTVVVNRDQLGTNTQQPPAYGPNQEYNLMSLFADFHEGSLLEGSYLFEPIPELSGHGGDLILNFLFGNAVVFLEPSEDPWYRATTPINYAFGTSEEMGGEANLLTYQVDEPAWPMGCVVQYEACKADTCTGLGPMMTTFLRMMDELQFNSTFLGAAFYWNLFLPTGNVLANLGRKALASRFQYTNGVQSGITSKSWQLDVIHWFSTSLAYLQMQLAEVAAGPPIDESSGLRDYITTPDADEWRDHCGSQIILSTAYTSFSMFGLVFLFVLGMLIITIATMLEPMALFLEKHFHTLSKYSTLEWRADYALHLHRMAHELSGSSGWKLGLFDIPTTSNRQLLTTLEEEVEAGLPRLLPKHDDGLMYQLTHGTDPSSPTSENGKLNKIVMESTVISIDSPLTIDTAASPNSQLNSGQLDMQARVQSSRDGMSAPFTPQSEEADDGMEANRGQASPVSSNSSNEQCKSP</sequence>
<dbReference type="EMBL" id="JAGPNK010000008">
    <property type="protein sequence ID" value="KAH7316858.1"/>
    <property type="molecule type" value="Genomic_DNA"/>
</dbReference>
<proteinExistence type="predicted"/>
<reference evidence="3" key="1">
    <citation type="journal article" date="2021" name="Nat. Commun.">
        <title>Genetic determinants of endophytism in the Arabidopsis root mycobiome.</title>
        <authorList>
            <person name="Mesny F."/>
            <person name="Miyauchi S."/>
            <person name="Thiergart T."/>
            <person name="Pickel B."/>
            <person name="Atanasova L."/>
            <person name="Karlsson M."/>
            <person name="Huettel B."/>
            <person name="Barry K.W."/>
            <person name="Haridas S."/>
            <person name="Chen C."/>
            <person name="Bauer D."/>
            <person name="Andreopoulos W."/>
            <person name="Pangilinan J."/>
            <person name="LaButti K."/>
            <person name="Riley R."/>
            <person name="Lipzen A."/>
            <person name="Clum A."/>
            <person name="Drula E."/>
            <person name="Henrissat B."/>
            <person name="Kohler A."/>
            <person name="Grigoriev I.V."/>
            <person name="Martin F.M."/>
            <person name="Hacquard S."/>
        </authorList>
    </citation>
    <scope>NUCLEOTIDE SEQUENCE</scope>
    <source>
        <strain evidence="3">MPI-CAGE-CH-0235</strain>
    </source>
</reference>
<protein>
    <submittedName>
        <fullName evidence="3">Uncharacterized protein</fullName>
    </submittedName>
</protein>
<keyword evidence="2" id="KW-0472">Membrane</keyword>
<gene>
    <name evidence="3" type="ORF">B0I35DRAFT_512717</name>
</gene>
<keyword evidence="4" id="KW-1185">Reference proteome</keyword>
<evidence type="ECO:0000256" key="1">
    <source>
        <dbReference type="SAM" id="MobiDB-lite"/>
    </source>
</evidence>
<organism evidence="3 4">
    <name type="scientific">Stachybotrys elegans</name>
    <dbReference type="NCBI Taxonomy" id="80388"/>
    <lineage>
        <taxon>Eukaryota</taxon>
        <taxon>Fungi</taxon>
        <taxon>Dikarya</taxon>
        <taxon>Ascomycota</taxon>
        <taxon>Pezizomycotina</taxon>
        <taxon>Sordariomycetes</taxon>
        <taxon>Hypocreomycetidae</taxon>
        <taxon>Hypocreales</taxon>
        <taxon>Stachybotryaceae</taxon>
        <taxon>Stachybotrys</taxon>
    </lineage>
</organism>
<dbReference type="AlphaFoldDB" id="A0A8K0SQC0"/>
<evidence type="ECO:0000256" key="2">
    <source>
        <dbReference type="SAM" id="Phobius"/>
    </source>
</evidence>
<feature type="region of interest" description="Disordered" evidence="1">
    <location>
        <begin position="700"/>
        <end position="762"/>
    </location>
</feature>
<feature type="compositionally biased region" description="Polar residues" evidence="1">
    <location>
        <begin position="745"/>
        <end position="762"/>
    </location>
</feature>
<evidence type="ECO:0000313" key="3">
    <source>
        <dbReference type="EMBL" id="KAH7316858.1"/>
    </source>
</evidence>
<feature type="transmembrane region" description="Helical" evidence="2">
    <location>
        <begin position="556"/>
        <end position="578"/>
    </location>
</feature>
<evidence type="ECO:0000313" key="4">
    <source>
        <dbReference type="Proteomes" id="UP000813444"/>
    </source>
</evidence>
<keyword evidence="2" id="KW-1133">Transmembrane helix</keyword>
<feature type="compositionally biased region" description="Polar residues" evidence="1">
    <location>
        <begin position="700"/>
        <end position="733"/>
    </location>
</feature>